<feature type="region of interest" description="Disordered" evidence="1">
    <location>
        <begin position="1"/>
        <end position="88"/>
    </location>
</feature>
<comment type="caution">
    <text evidence="2">The sequence shown here is derived from an EMBL/GenBank/DDBJ whole genome shotgun (WGS) entry which is preliminary data.</text>
</comment>
<gene>
    <name evidence="2" type="ORF">PIB30_093794</name>
</gene>
<dbReference type="Proteomes" id="UP001341840">
    <property type="component" value="Unassembled WGS sequence"/>
</dbReference>
<protein>
    <submittedName>
        <fullName evidence="2">Uncharacterized protein</fullName>
    </submittedName>
</protein>
<evidence type="ECO:0000313" key="2">
    <source>
        <dbReference type="EMBL" id="MED6177018.1"/>
    </source>
</evidence>
<feature type="compositionally biased region" description="Basic and acidic residues" evidence="1">
    <location>
        <begin position="29"/>
        <end position="45"/>
    </location>
</feature>
<organism evidence="2 3">
    <name type="scientific">Stylosanthes scabra</name>
    <dbReference type="NCBI Taxonomy" id="79078"/>
    <lineage>
        <taxon>Eukaryota</taxon>
        <taxon>Viridiplantae</taxon>
        <taxon>Streptophyta</taxon>
        <taxon>Embryophyta</taxon>
        <taxon>Tracheophyta</taxon>
        <taxon>Spermatophyta</taxon>
        <taxon>Magnoliopsida</taxon>
        <taxon>eudicotyledons</taxon>
        <taxon>Gunneridae</taxon>
        <taxon>Pentapetalae</taxon>
        <taxon>rosids</taxon>
        <taxon>fabids</taxon>
        <taxon>Fabales</taxon>
        <taxon>Fabaceae</taxon>
        <taxon>Papilionoideae</taxon>
        <taxon>50 kb inversion clade</taxon>
        <taxon>dalbergioids sensu lato</taxon>
        <taxon>Dalbergieae</taxon>
        <taxon>Pterocarpus clade</taxon>
        <taxon>Stylosanthes</taxon>
    </lineage>
</organism>
<proteinExistence type="predicted"/>
<evidence type="ECO:0000313" key="3">
    <source>
        <dbReference type="Proteomes" id="UP001341840"/>
    </source>
</evidence>
<accession>A0ABU6VYZ7</accession>
<sequence length="88" mass="10053">MPRRPKSSSGPSHPCLGMAQQASSTSRGNQDKQHFFFDPEIERTLRKLKKQTKSSRQLNFEEVEENNMAADPRRTLGDYTIPSTASWK</sequence>
<name>A0ABU6VYZ7_9FABA</name>
<dbReference type="EMBL" id="JASCZI010153061">
    <property type="protein sequence ID" value="MED6177018.1"/>
    <property type="molecule type" value="Genomic_DNA"/>
</dbReference>
<reference evidence="2 3" key="1">
    <citation type="journal article" date="2023" name="Plants (Basel)">
        <title>Bridging the Gap: Combining Genomics and Transcriptomics Approaches to Understand Stylosanthes scabra, an Orphan Legume from the Brazilian Caatinga.</title>
        <authorList>
            <person name="Ferreira-Neto J.R.C."/>
            <person name="da Silva M.D."/>
            <person name="Binneck E."/>
            <person name="de Melo N.F."/>
            <person name="da Silva R.H."/>
            <person name="de Melo A.L.T.M."/>
            <person name="Pandolfi V."/>
            <person name="Bustamante F.O."/>
            <person name="Brasileiro-Vidal A.C."/>
            <person name="Benko-Iseppon A.M."/>
        </authorList>
    </citation>
    <scope>NUCLEOTIDE SEQUENCE [LARGE SCALE GENOMIC DNA]</scope>
    <source>
        <tissue evidence="2">Leaves</tissue>
    </source>
</reference>
<evidence type="ECO:0000256" key="1">
    <source>
        <dbReference type="SAM" id="MobiDB-lite"/>
    </source>
</evidence>
<keyword evidence="3" id="KW-1185">Reference proteome</keyword>